<protein>
    <submittedName>
        <fullName evidence="1">Uncharacterized protein</fullName>
    </submittedName>
</protein>
<proteinExistence type="predicted"/>
<dbReference type="Proteomes" id="UP000814158">
    <property type="component" value="Unassembled WGS sequence"/>
</dbReference>
<evidence type="ECO:0000313" key="2">
    <source>
        <dbReference type="Proteomes" id="UP000814158"/>
    </source>
</evidence>
<evidence type="ECO:0000313" key="1">
    <source>
        <dbReference type="EMBL" id="MCF5548314.1"/>
    </source>
</evidence>
<keyword evidence="2" id="KW-1185">Reference proteome</keyword>
<dbReference type="EMBL" id="WKAT01000096">
    <property type="protein sequence ID" value="MCF5548314.1"/>
    <property type="molecule type" value="Genomic_DNA"/>
</dbReference>
<comment type="caution">
    <text evidence="1">The sequence shown here is derived from an EMBL/GenBank/DDBJ whole genome shotgun (WGS) entry which is preliminary data.</text>
</comment>
<organism evidence="1 2">
    <name type="scientific">Pseudomonas salomonii</name>
    <dbReference type="NCBI Taxonomy" id="191391"/>
    <lineage>
        <taxon>Bacteria</taxon>
        <taxon>Pseudomonadati</taxon>
        <taxon>Pseudomonadota</taxon>
        <taxon>Gammaproteobacteria</taxon>
        <taxon>Pseudomonadales</taxon>
        <taxon>Pseudomonadaceae</taxon>
        <taxon>Pseudomonas</taxon>
    </lineage>
</organism>
<dbReference type="RefSeq" id="WP_236374509.1">
    <property type="nucleotide sequence ID" value="NZ_WKAT01000096.1"/>
</dbReference>
<name>A0ABS9GVL6_9PSED</name>
<accession>A0ABS9GVL6</accession>
<reference evidence="1 2" key="1">
    <citation type="submission" date="2019-11" db="EMBL/GenBank/DDBJ databases">
        <title>Epiphytic Pseudomonas syringae from cherry orchards.</title>
        <authorList>
            <person name="Hulin M.T."/>
        </authorList>
    </citation>
    <scope>NUCLEOTIDE SEQUENCE [LARGE SCALE GENOMIC DNA]</scope>
    <source>
        <strain evidence="1 2">PA-3-2A</strain>
    </source>
</reference>
<gene>
    <name evidence="1" type="ORF">GIV68_26585</name>
</gene>
<sequence>MINNHGFGVPVTVRSFGFLPSRLPFSDNNVPREAMMLRSFATHPSFYGNNVSNDSRVIAAEVVGRLLHNFSVFESPHFPGRISVRALKDVISGRTPGVSAENVELAKMIFVMPGLLNQLEGRSHFDPAGGERFDGGIDKRTLELLDTHYAPFLEMRREYYKSIKF</sequence>